<evidence type="ECO:0000313" key="3">
    <source>
        <dbReference type="Proteomes" id="UP000557217"/>
    </source>
</evidence>
<dbReference type="Gene3D" id="3.40.50.300">
    <property type="entry name" value="P-loop containing nucleotide triphosphate hydrolases"/>
    <property type="match status" value="1"/>
</dbReference>
<dbReference type="PANTHER" id="PTHR13696">
    <property type="entry name" value="P-LOOP CONTAINING NUCLEOSIDE TRIPHOSPHATE HYDROLASE"/>
    <property type="match status" value="1"/>
</dbReference>
<sequence>MKEPIIISFINMKGGVGKTTTTINIADTLVRHFKKNIMVVDMDPQFNATQALFTKYKSIQFYEHLRNEGKTIANIITNSKGSGVAQETKTFSHEELVIELYKNVDENKLYIIPGDLELIAYESSRRGSEKIISSYFRKNIFENYDLDYILIDTPATYSIYSQASLLASKYYIVPIAPDVFSTLGYSLLHKIMKQDLTLEDHDLVNLGIIFTLVKADKQRRIAILENFKNDPQFNTKIREYERIRTGKLETLMYDMDFCREEIVQLCKELIDKTT</sequence>
<dbReference type="PANTHER" id="PTHR13696:SF99">
    <property type="entry name" value="COBYRINIC ACID AC-DIAMIDE SYNTHASE"/>
    <property type="match status" value="1"/>
</dbReference>
<keyword evidence="3" id="KW-1185">Reference proteome</keyword>
<reference evidence="2 3" key="1">
    <citation type="submission" date="2020-08" db="EMBL/GenBank/DDBJ databases">
        <title>Genomic Encyclopedia of Type Strains, Phase IV (KMG-IV): sequencing the most valuable type-strain genomes for metagenomic binning, comparative biology and taxonomic classification.</title>
        <authorList>
            <person name="Goeker M."/>
        </authorList>
    </citation>
    <scope>NUCLEOTIDE SEQUENCE [LARGE SCALE GENOMIC DNA]</scope>
    <source>
        <strain evidence="2 3">DSM 10633</strain>
    </source>
</reference>
<protein>
    <submittedName>
        <fullName evidence="2">Chromosome partitioning protein</fullName>
    </submittedName>
</protein>
<dbReference type="EMBL" id="JACHGZ010000071">
    <property type="protein sequence ID" value="MBB5150568.1"/>
    <property type="molecule type" value="Genomic_DNA"/>
</dbReference>
<dbReference type="Proteomes" id="UP000557217">
    <property type="component" value="Unassembled WGS sequence"/>
</dbReference>
<dbReference type="CDD" id="cd02042">
    <property type="entry name" value="ParAB_family"/>
    <property type="match status" value="1"/>
</dbReference>
<accession>A0A840Q273</accession>
<evidence type="ECO:0000313" key="2">
    <source>
        <dbReference type="EMBL" id="MBB5150568.1"/>
    </source>
</evidence>
<dbReference type="InterPro" id="IPR050678">
    <property type="entry name" value="DNA_Partitioning_ATPase"/>
</dbReference>
<dbReference type="AlphaFoldDB" id="A0A840Q273"/>
<gene>
    <name evidence="2" type="ORF">HNR36_002996</name>
</gene>
<dbReference type="Pfam" id="PF13614">
    <property type="entry name" value="AAA_31"/>
    <property type="match status" value="1"/>
</dbReference>
<proteinExistence type="predicted"/>
<feature type="domain" description="AAA" evidence="1">
    <location>
        <begin position="6"/>
        <end position="193"/>
    </location>
</feature>
<comment type="caution">
    <text evidence="2">The sequence shown here is derived from an EMBL/GenBank/DDBJ whole genome shotgun (WGS) entry which is preliminary data.</text>
</comment>
<dbReference type="SUPFAM" id="SSF52540">
    <property type="entry name" value="P-loop containing nucleoside triphosphate hydrolases"/>
    <property type="match status" value="1"/>
</dbReference>
<name>A0A840Q273_URETH</name>
<dbReference type="InterPro" id="IPR027417">
    <property type="entry name" value="P-loop_NTPase"/>
</dbReference>
<organism evidence="2 3">
    <name type="scientific">Ureibacillus thermosphaericus</name>
    <dbReference type="NCBI Taxonomy" id="51173"/>
    <lineage>
        <taxon>Bacteria</taxon>
        <taxon>Bacillati</taxon>
        <taxon>Bacillota</taxon>
        <taxon>Bacilli</taxon>
        <taxon>Bacillales</taxon>
        <taxon>Caryophanaceae</taxon>
        <taxon>Ureibacillus</taxon>
    </lineage>
</organism>
<evidence type="ECO:0000259" key="1">
    <source>
        <dbReference type="Pfam" id="PF13614"/>
    </source>
</evidence>
<dbReference type="RefSeq" id="WP_168412884.1">
    <property type="nucleotide sequence ID" value="NZ_JAAXPW010000069.1"/>
</dbReference>
<dbReference type="InterPro" id="IPR025669">
    <property type="entry name" value="AAA_dom"/>
</dbReference>